<dbReference type="OrthoDB" id="191139at2759"/>
<dbReference type="Proteomes" id="UP000076837">
    <property type="component" value="Unassembled WGS sequence"/>
</dbReference>
<dbReference type="InterPro" id="IPR036291">
    <property type="entry name" value="NAD(P)-bd_dom_sf"/>
</dbReference>
<dbReference type="PANTHER" id="PTHR43157:SF31">
    <property type="entry name" value="PHOSPHATIDYLINOSITOL-GLYCAN BIOSYNTHESIS CLASS F PROTEIN"/>
    <property type="match status" value="1"/>
</dbReference>
<dbReference type="EMBL" id="JYNV01000323">
    <property type="protein sequence ID" value="KZM18651.1"/>
    <property type="molecule type" value="Genomic_DNA"/>
</dbReference>
<dbReference type="GO" id="GO:0016491">
    <property type="term" value="F:oxidoreductase activity"/>
    <property type="evidence" value="ECO:0007669"/>
    <property type="project" value="UniProtKB-KW"/>
</dbReference>
<dbReference type="Pfam" id="PF00106">
    <property type="entry name" value="adh_short"/>
    <property type="match status" value="1"/>
</dbReference>
<gene>
    <name evidence="2" type="ORF">ST47_g10214</name>
</gene>
<keyword evidence="3" id="KW-1185">Reference proteome</keyword>
<dbReference type="InterPro" id="IPR002347">
    <property type="entry name" value="SDR_fam"/>
</dbReference>
<sequence>MQSVLGKVIGPKEVHPENLDGRVAVVTGGALGIGYEVSRALALAGVKVIMVNRKEEQGTDAIETIRKEKSDAQVEWKHCDMGNLNEVKNVFTEIRNSLDRLDFLVLSAGINTNQYGTDADGIDRHFGVNWLGHFYVCNQLWPLLRKTGKLGEKPAPRVVFEASEMHRTAPSNVHFASLDELNNPDIGPTQLYGRTKLAMILGAKYGLRDRVIKPNSDNVYALSVHPGAVNTAMQQQWKDAYPGITGVLLTNAMLTIGRSPEQGSYSALWALTDPSIEEKDLNGYYFADPGQPGKETAQASDPALGAALWDLSTRLVKEKVGDDALLDWNAEGKKN</sequence>
<keyword evidence="1" id="KW-0560">Oxidoreductase</keyword>
<name>A0A162VWU2_DIDRA</name>
<dbReference type="Gene3D" id="3.40.50.720">
    <property type="entry name" value="NAD(P)-binding Rossmann-like Domain"/>
    <property type="match status" value="1"/>
</dbReference>
<protein>
    <submittedName>
        <fullName evidence="2">Oxidoreductase</fullName>
    </submittedName>
</protein>
<evidence type="ECO:0000313" key="3">
    <source>
        <dbReference type="Proteomes" id="UP000076837"/>
    </source>
</evidence>
<accession>A0A162VWU2</accession>
<dbReference type="CDD" id="cd05327">
    <property type="entry name" value="retinol-DH_like_SDR_c_like"/>
    <property type="match status" value="1"/>
</dbReference>
<reference evidence="2 3" key="1">
    <citation type="journal article" date="2016" name="Sci. Rep.">
        <title>Draft genome sequencing and secretome analysis of fungal phytopathogen Ascochyta rabiei provides insight into the necrotrophic effector repertoire.</title>
        <authorList>
            <person name="Verma S."/>
            <person name="Gazara R.K."/>
            <person name="Nizam S."/>
            <person name="Parween S."/>
            <person name="Chattopadhyay D."/>
            <person name="Verma P.K."/>
        </authorList>
    </citation>
    <scope>NUCLEOTIDE SEQUENCE [LARGE SCALE GENOMIC DNA]</scope>
    <source>
        <strain evidence="2 3">ArDII</strain>
    </source>
</reference>
<evidence type="ECO:0000313" key="2">
    <source>
        <dbReference type="EMBL" id="KZM18651.1"/>
    </source>
</evidence>
<proteinExistence type="predicted"/>
<dbReference type="STRING" id="5454.A0A162VWU2"/>
<dbReference type="PANTHER" id="PTHR43157">
    <property type="entry name" value="PHOSPHATIDYLINOSITOL-GLYCAN BIOSYNTHESIS CLASS F PROTEIN-RELATED"/>
    <property type="match status" value="1"/>
</dbReference>
<dbReference type="SUPFAM" id="SSF51735">
    <property type="entry name" value="NAD(P)-binding Rossmann-fold domains"/>
    <property type="match status" value="1"/>
</dbReference>
<comment type="caution">
    <text evidence="2">The sequence shown here is derived from an EMBL/GenBank/DDBJ whole genome shotgun (WGS) entry which is preliminary data.</text>
</comment>
<organism evidence="2 3">
    <name type="scientific">Didymella rabiei</name>
    <name type="common">Chickpea ascochyta blight fungus</name>
    <name type="synonym">Mycosphaerella rabiei</name>
    <dbReference type="NCBI Taxonomy" id="5454"/>
    <lineage>
        <taxon>Eukaryota</taxon>
        <taxon>Fungi</taxon>
        <taxon>Dikarya</taxon>
        <taxon>Ascomycota</taxon>
        <taxon>Pezizomycotina</taxon>
        <taxon>Dothideomycetes</taxon>
        <taxon>Pleosporomycetidae</taxon>
        <taxon>Pleosporales</taxon>
        <taxon>Pleosporineae</taxon>
        <taxon>Didymellaceae</taxon>
        <taxon>Ascochyta</taxon>
    </lineage>
</organism>
<dbReference type="PRINTS" id="PR00081">
    <property type="entry name" value="GDHRDH"/>
</dbReference>
<evidence type="ECO:0000256" key="1">
    <source>
        <dbReference type="ARBA" id="ARBA00023002"/>
    </source>
</evidence>
<dbReference type="AlphaFoldDB" id="A0A162VWU2"/>